<dbReference type="InterPro" id="IPR000782">
    <property type="entry name" value="FAS1_domain"/>
</dbReference>
<feature type="domain" description="FAS1" evidence="16">
    <location>
        <begin position="1145"/>
        <end position="1273"/>
    </location>
</feature>
<dbReference type="Pfam" id="PF00193">
    <property type="entry name" value="Xlink"/>
    <property type="match status" value="1"/>
</dbReference>
<feature type="domain" description="FAS1" evidence="16">
    <location>
        <begin position="1002"/>
        <end position="1135"/>
    </location>
</feature>
<feature type="disulfide bond" evidence="10">
    <location>
        <begin position="172"/>
        <end position="189"/>
    </location>
</feature>
<dbReference type="PROSITE" id="PS50963">
    <property type="entry name" value="LINK_2"/>
    <property type="match status" value="1"/>
</dbReference>
<keyword evidence="18" id="KW-1185">Reference proteome</keyword>
<evidence type="ECO:0000256" key="11">
    <source>
        <dbReference type="PROSITE-ProRule" id="PRU00323"/>
    </source>
</evidence>
<keyword evidence="14" id="KW-0732">Signal</keyword>
<evidence type="ECO:0000259" key="17">
    <source>
        <dbReference type="PROSITE" id="PS50963"/>
    </source>
</evidence>
<dbReference type="RefSeq" id="XP_026640427.1">
    <property type="nucleotide sequence ID" value="XM_026784626.1"/>
</dbReference>
<feature type="transmembrane region" description="Helical" evidence="13">
    <location>
        <begin position="2469"/>
        <end position="2490"/>
    </location>
</feature>
<evidence type="ECO:0000256" key="9">
    <source>
        <dbReference type="ARBA" id="ARBA00023292"/>
    </source>
</evidence>
<feature type="compositionally biased region" description="Low complexity" evidence="12">
    <location>
        <begin position="2527"/>
        <end position="2537"/>
    </location>
</feature>
<feature type="disulfide bond" evidence="10">
    <location>
        <begin position="191"/>
        <end position="200"/>
    </location>
</feature>
<feature type="domain" description="EGF-like" evidence="15">
    <location>
        <begin position="1398"/>
        <end position="1435"/>
    </location>
</feature>
<dbReference type="InterPro" id="IPR016187">
    <property type="entry name" value="CTDL_fold"/>
</dbReference>
<gene>
    <name evidence="19" type="primary">Stab2</name>
</gene>
<dbReference type="InterPro" id="IPR036378">
    <property type="entry name" value="FAS1_dom_sf"/>
</dbReference>
<keyword evidence="7" id="KW-0675">Receptor</keyword>
<evidence type="ECO:0000259" key="16">
    <source>
        <dbReference type="PROSITE" id="PS50213"/>
    </source>
</evidence>
<feature type="disulfide bond" evidence="10">
    <location>
        <begin position="1443"/>
        <end position="1453"/>
    </location>
</feature>
<dbReference type="Proteomes" id="UP000694915">
    <property type="component" value="Chromosome 24"/>
</dbReference>
<dbReference type="SUPFAM" id="SSF57196">
    <property type="entry name" value="EGF/Laminin"/>
    <property type="match status" value="2"/>
</dbReference>
<feature type="chain" id="PRO_5045669786" evidence="14">
    <location>
        <begin position="23"/>
        <end position="2560"/>
    </location>
</feature>
<feature type="disulfide bond" evidence="11">
    <location>
        <begin position="2252"/>
        <end position="2273"/>
    </location>
</feature>
<feature type="disulfide bond" evidence="10">
    <location>
        <begin position="2040"/>
        <end position="2049"/>
    </location>
</feature>
<protein>
    <submittedName>
        <fullName evidence="19">Stabilin-2</fullName>
    </submittedName>
</protein>
<feature type="domain" description="FAS1" evidence="16">
    <location>
        <begin position="522"/>
        <end position="659"/>
    </location>
</feature>
<evidence type="ECO:0000256" key="6">
    <source>
        <dbReference type="ARBA" id="ARBA00023157"/>
    </source>
</evidence>
<dbReference type="SMART" id="SM00554">
    <property type="entry name" value="FAS1"/>
    <property type="match status" value="7"/>
</dbReference>
<feature type="domain" description="EGF-like" evidence="15">
    <location>
        <begin position="116"/>
        <end position="156"/>
    </location>
</feature>
<feature type="domain" description="EGF-like" evidence="15">
    <location>
        <begin position="245"/>
        <end position="284"/>
    </location>
</feature>
<keyword evidence="4 13" id="KW-1133">Transmembrane helix</keyword>
<feature type="domain" description="FAS1" evidence="16">
    <location>
        <begin position="2319"/>
        <end position="2453"/>
    </location>
</feature>
<dbReference type="PROSITE" id="PS50026">
    <property type="entry name" value="EGF_3"/>
    <property type="match status" value="18"/>
</dbReference>
<accession>A0ABM1UEL5</accession>
<dbReference type="PROSITE" id="PS01186">
    <property type="entry name" value="EGF_2"/>
    <property type="match status" value="11"/>
</dbReference>
<keyword evidence="9" id="KW-0424">Laminin EGF-like domain</keyword>
<comment type="subcellular location">
    <subcellularLocation>
        <location evidence="1">Membrane</location>
        <topology evidence="1">Single-pass type I membrane protein</topology>
    </subcellularLocation>
</comment>
<dbReference type="InterPro" id="IPR000742">
    <property type="entry name" value="EGF"/>
</dbReference>
<feature type="domain" description="FAS1" evidence="16">
    <location>
        <begin position="370"/>
        <end position="512"/>
    </location>
</feature>
<feature type="disulfide bond" evidence="10">
    <location>
        <begin position="1406"/>
        <end position="1423"/>
    </location>
</feature>
<dbReference type="PROSITE" id="PS50213">
    <property type="entry name" value="FAS1"/>
    <property type="match status" value="7"/>
</dbReference>
<feature type="compositionally biased region" description="Acidic residues" evidence="12">
    <location>
        <begin position="2542"/>
        <end position="2551"/>
    </location>
</feature>
<feature type="domain" description="EGF-like" evidence="15">
    <location>
        <begin position="203"/>
        <end position="244"/>
    </location>
</feature>
<dbReference type="InterPro" id="IPR024731">
    <property type="entry name" value="NELL2-like_EGF"/>
</dbReference>
<dbReference type="Gene3D" id="2.170.300.10">
    <property type="entry name" value="Tie2 ligand-binding domain superfamily"/>
    <property type="match status" value="1"/>
</dbReference>
<dbReference type="Gene3D" id="2.10.25.10">
    <property type="entry name" value="Laminin"/>
    <property type="match status" value="15"/>
</dbReference>
<evidence type="ECO:0000256" key="4">
    <source>
        <dbReference type="ARBA" id="ARBA00022989"/>
    </source>
</evidence>
<evidence type="ECO:0000256" key="13">
    <source>
        <dbReference type="SAM" id="Phobius"/>
    </source>
</evidence>
<evidence type="ECO:0000256" key="5">
    <source>
        <dbReference type="ARBA" id="ARBA00023136"/>
    </source>
</evidence>
<keyword evidence="8" id="KW-0325">Glycoprotein</keyword>
<dbReference type="InterPro" id="IPR016186">
    <property type="entry name" value="C-type_lectin-like/link_sf"/>
</dbReference>
<feature type="disulfide bond" evidence="10">
    <location>
        <begin position="1425"/>
        <end position="1434"/>
    </location>
</feature>
<evidence type="ECO:0000256" key="1">
    <source>
        <dbReference type="ARBA" id="ARBA00004479"/>
    </source>
</evidence>
<feature type="domain" description="EGF-like" evidence="15">
    <location>
        <begin position="918"/>
        <end position="960"/>
    </location>
</feature>
<feature type="signal peptide" evidence="14">
    <location>
        <begin position="1"/>
        <end position="22"/>
    </location>
</feature>
<dbReference type="Pfam" id="PF02469">
    <property type="entry name" value="Fasciclin"/>
    <property type="match status" value="6"/>
</dbReference>
<evidence type="ECO:0000259" key="15">
    <source>
        <dbReference type="PROSITE" id="PS50026"/>
    </source>
</evidence>
<feature type="region of interest" description="Disordered" evidence="12">
    <location>
        <begin position="2513"/>
        <end position="2560"/>
    </location>
</feature>
<feature type="domain" description="EGF-like" evidence="15">
    <location>
        <begin position="874"/>
        <end position="917"/>
    </location>
</feature>
<keyword evidence="3 13" id="KW-0812">Transmembrane</keyword>
<proteinExistence type="predicted"/>
<feature type="domain" description="EGF-like" evidence="15">
    <location>
        <begin position="1562"/>
        <end position="1601"/>
    </location>
</feature>
<feature type="domain" description="EGF-like" evidence="15">
    <location>
        <begin position="833"/>
        <end position="873"/>
    </location>
</feature>
<dbReference type="SUPFAM" id="SSF56436">
    <property type="entry name" value="C-type lectin-like"/>
    <property type="match status" value="1"/>
</dbReference>
<sequence>MGRSQYLLSMLLPLIPLFLGLAVQNTCTPAEATELVKRCDKKSFLTIRTECQACSANFAVKCPVGYVKITNDSLGVRDCRYSIEINAYSLSVPGCQHICRKDYLQPQCCPGHWGPDCMECPGGAESPCNGRGTCDEGMEGTGSCSCRAGFRGTACETCAADNMFGPNCSSVCSCVHGVCNSGLNGDGTCECFSAYRGPRCDKPIPECAALLCPENSRCSPSSQDETKLKCKCLPSYQGDGQHCKPINPCLKSVCHPHASCTYLGPNRHHCSCQKGYRGDGQVCLPVDPCQTNFGNCSTKSTVCKYDGPGQSHCECKEHYRDFVPGVGCSMINVCESNNPCHKNANCSTVAPGQAQCTCRKGYIGDGLTCYGNIMERLRELNTEPRGMWQGRLTSFISILDRTYAWPLSNLGPFTVLLPSDKGLKGFNVKELLMDNEAARYFVKLHIIAGQMSTRQMNDTDAFYTLTGKPGEIFNRDKDNQLKLKLDGGEKVKIIQGDIAASNGLIHILDRAMDKTEPTLESNPEQTIMKILQPRFGRFSSLLEKTNVGHTLDEGGAGDPYTIFVPSNEALDSMKEGTMDYLLSPQGSRKLLELVRYHIVAFTQLEVATLVSTPHIRTMANQFVHFNITRNGRILVNDVAVEETEVAAKNGRIYTLTGVLVPPSIVPILPHRCDETKREMRLGTCVSCSLIRWSKCPADSEPMVLFTRNCVYRSRTQNLKSGCAQYCNTTIKIPKCCSGFFGPDCNPCPGGFLNPCSGNGQCIDGLRGNGTCICEDGFQGSRCQFCSDPNRYGPRCNRTCLCVHGACDNRVDSDGACLSGTCREGTSGRFCDKKPSACGPYVQLCHIHATCKYSNGTASCVCNEGYEGDGTLCSKKDPCVGSTSRGGCSPNAECIRTGTGAHVCVCQQGWTGDGRDCVAINNCLLPGTGGCHDNATCLYIGPGQNECECKKGFRGNGIDCEPVISCLEQAEKCHPLATCQADASGVWRCVCQEGYEGNGLLCYGNMLMELSRLSETAVFYQWINDASLQSMLSATPNLTVLVPSRQAIEDMDKNERTFWLSRNNIPALIKYHTVRGTYGGADLQNLSSSDMLATSLQGSFLRLDKADGNITIEGASIVDGDNAATNGVIHVINKVLVPPRSLTGSLPNLLTRLDQMPNYSIFRGYIIQYNLASAIEAADAYTVFAPNNEAIESYIREKKAMTLEEDVLRYHVVLEEKLLKNDLHNGMHRETMLGFSYLLGFFLHNDQLFVNDAPINYTNVATDKGVIHGLGKVLEIQKNRCDENDTTIVRGICGKCSQETICPLGTKPLGETRKCIYTIYFMGKRSVFLGCQPKCVRTVITKACCAGFFGPQCQACPRKDQNVCSGNGFCLDGVNGIGTCRCEQGFNGTACETCVEDRYGVHCDQACSCVHGRCNQGPSGDGSCDCDVGWRGVRCDMEITKDNCNGTCHTSANCLLDPDGQALCKCAAGFQGNGTVCTAINACEVSNGGCSAKADCKRTTPGSRVCVCKAGYTGDGIVCLEINPCLENNGGCDRNAECTQTGPNQAVCNCLPKFTGDGKACTLINVCLTNNGGCSPFATCTHTGQDQRICTCKQNYTGDGFVCRSSIYGELPQNPTTSQYFFQLQEHAVRELAGPGPFTVFAPSSASFDQESRIKDWDAQGLMSQVLRYHVVACQQLLLENLKVTTSAVTLQGEPISISVSQGAVYINNKAKVLSGDIISTNGVIHIIDRLLSPQNLLITPKDASGRVLLNLTTVAMNRGYTRFSKLIQDSGLLSVITDPIHTPVTLFWPTDKALQALPPEQRDFLFNQDNKDKLKEYLKFHVIRDSKALASDLPRSASWKTLQGSELSVTCGTGRDVVSLFLNGQMCRITQRGLLFDLGVAYGIDCLLTNPTLGGRCDTFTTFNVSGDCGSCVSTPRCPPWSKPKGVKQKCFYKSLPFGKNLEGCRQLCTLVIRLPRCCKGYFLPHCQACPGGPDTPCNNRGVCSHLYSTTGQCQCNTGFNGTACELCWPGRFGPDCQPCGCSEHGQCDEGITGSGQCFCEAGWTGRFCDTLTAVFPVCIPPCSVHATCMENNTCVCNLNYEGDGITCTAVDFCKQNNGGCAKAAKCSQQGTQVSCSCKKGYQGDGYSCMEIDPCADGVNGGCHEHATCRMTGPGRHKCECKSHYVGDGVDCEPEQLPLDRCLQDNGQCHPDANCADLHFQDTTVGVFHLRSPLGQYKLTFDKAKEACANEAASMATYNQLSYAQKASYHLCSAGWLESGRVAYPTTFASQKCGSNVVGIVDYGNRPNRSETWDVFCYRMKDVNCTCKAGYVGDGFSCSGNMLQVLMSLSSLTDFLAEVLAYSNSSARGRAFLKHLTDLSIRGTLFVPQNSGLMGNKSLSGRDIEHHLTNVSVSFYDDLVNGTVLRTRLGSQLLITSRQDQLHQETRFVDGRAILQWDIIASNGLLHVISEPLKAPPVPASPAHTGLRTGVVCAVILVTGAIALVAYSYFRLNQRTTGFQRFESEEDIDVLAFGKQQPENVTNPVYESSSAAPPESSCDPFPDPEEQEVESSDPLGALRP</sequence>
<dbReference type="InterPro" id="IPR056806">
    <property type="entry name" value="EGF_STAB1-2"/>
</dbReference>
<organism evidence="18 19">
    <name type="scientific">Microtus ochrogaster</name>
    <name type="common">Prairie vole</name>
    <dbReference type="NCBI Taxonomy" id="79684"/>
    <lineage>
        <taxon>Eukaryota</taxon>
        <taxon>Metazoa</taxon>
        <taxon>Chordata</taxon>
        <taxon>Craniata</taxon>
        <taxon>Vertebrata</taxon>
        <taxon>Euteleostomi</taxon>
        <taxon>Mammalia</taxon>
        <taxon>Eutheria</taxon>
        <taxon>Euarchontoglires</taxon>
        <taxon>Glires</taxon>
        <taxon>Rodentia</taxon>
        <taxon>Myomorpha</taxon>
        <taxon>Muroidea</taxon>
        <taxon>Cricetidae</taxon>
        <taxon>Arvicolinae</taxon>
        <taxon>Microtus</taxon>
    </lineage>
</organism>
<feature type="domain" description="Link" evidence="17">
    <location>
        <begin position="2206"/>
        <end position="2299"/>
    </location>
</feature>
<feature type="disulfide bond" evidence="10">
    <location>
        <begin position="773"/>
        <end position="782"/>
    </location>
</feature>
<feature type="compositionally biased region" description="Polar residues" evidence="12">
    <location>
        <begin position="2517"/>
        <end position="2526"/>
    </location>
</feature>
<feature type="domain" description="EGF-like" evidence="15">
    <location>
        <begin position="743"/>
        <end position="783"/>
    </location>
</feature>
<keyword evidence="5 13" id="KW-0472">Membrane</keyword>
<feature type="disulfide bond" evidence="11">
    <location>
        <begin position="2228"/>
        <end position="2297"/>
    </location>
</feature>
<evidence type="ECO:0000256" key="14">
    <source>
        <dbReference type="SAM" id="SignalP"/>
    </source>
</evidence>
<feature type="disulfide bond" evidence="10">
    <location>
        <begin position="146"/>
        <end position="155"/>
    </location>
</feature>
<evidence type="ECO:0000256" key="8">
    <source>
        <dbReference type="ARBA" id="ARBA00023180"/>
    </source>
</evidence>
<dbReference type="PROSITE" id="PS00022">
    <property type="entry name" value="EGF_1"/>
    <property type="match status" value="7"/>
</dbReference>
<reference evidence="19" key="1">
    <citation type="submission" date="2025-08" db="UniProtKB">
        <authorList>
            <consortium name="RefSeq"/>
        </authorList>
    </citation>
    <scope>IDENTIFICATION</scope>
</reference>
<dbReference type="GeneID" id="101989772"/>
<dbReference type="SMART" id="SM00180">
    <property type="entry name" value="EGF_Lam"/>
    <property type="match status" value="4"/>
</dbReference>
<name>A0ABM1UEL5_MICOH</name>
<feature type="domain" description="EGF-like" evidence="15">
    <location>
        <begin position="2013"/>
        <end position="2050"/>
    </location>
</feature>
<feature type="domain" description="EGF-like" evidence="15">
    <location>
        <begin position="1478"/>
        <end position="1519"/>
    </location>
</feature>
<dbReference type="InterPro" id="IPR001881">
    <property type="entry name" value="EGF-like_Ca-bd_dom"/>
</dbReference>
<dbReference type="Gene3D" id="2.30.180.10">
    <property type="entry name" value="FAS1 domain"/>
    <property type="match status" value="7"/>
</dbReference>
<dbReference type="PANTHER" id="PTHR24038:SF0">
    <property type="entry name" value="STABILIN-2"/>
    <property type="match status" value="1"/>
</dbReference>
<comment type="caution">
    <text evidence="10">Lacks conserved residue(s) required for the propagation of feature annotation.</text>
</comment>
<evidence type="ECO:0000256" key="3">
    <source>
        <dbReference type="ARBA" id="ARBA00022692"/>
    </source>
</evidence>
<evidence type="ECO:0000256" key="12">
    <source>
        <dbReference type="SAM" id="MobiDB-lite"/>
    </source>
</evidence>
<evidence type="ECO:0000313" key="18">
    <source>
        <dbReference type="Proteomes" id="UP000694915"/>
    </source>
</evidence>
<evidence type="ECO:0000256" key="7">
    <source>
        <dbReference type="ARBA" id="ARBA00023170"/>
    </source>
</evidence>
<dbReference type="InterPro" id="IPR002049">
    <property type="entry name" value="LE_dom"/>
</dbReference>
<feature type="domain" description="FAS1" evidence="16">
    <location>
        <begin position="1603"/>
        <end position="1731"/>
    </location>
</feature>
<dbReference type="PANTHER" id="PTHR24038">
    <property type="entry name" value="STABILIN"/>
    <property type="match status" value="1"/>
</dbReference>
<dbReference type="Pfam" id="PF24887">
    <property type="entry name" value="EGF_STAB1-2"/>
    <property type="match status" value="2"/>
</dbReference>
<dbReference type="Gene3D" id="3.10.100.10">
    <property type="entry name" value="Mannose-Binding Protein A, subunit A"/>
    <property type="match status" value="1"/>
</dbReference>
<feature type="domain" description="EGF-like" evidence="15">
    <location>
        <begin position="2131"/>
        <end position="2173"/>
    </location>
</feature>
<feature type="domain" description="EGF-like" evidence="15">
    <location>
        <begin position="1520"/>
        <end position="1561"/>
    </location>
</feature>
<dbReference type="SUPFAM" id="SSF82153">
    <property type="entry name" value="FAS1 domain"/>
    <property type="match status" value="7"/>
</dbReference>
<feature type="domain" description="EGF-like" evidence="15">
    <location>
        <begin position="1439"/>
        <end position="1477"/>
    </location>
</feature>
<feature type="domain" description="EGF-like" evidence="15">
    <location>
        <begin position="330"/>
        <end position="370"/>
    </location>
</feature>
<feature type="domain" description="EGF-like" evidence="15">
    <location>
        <begin position="164"/>
        <end position="201"/>
    </location>
</feature>
<dbReference type="SMART" id="SM00181">
    <property type="entry name" value="EGF"/>
    <property type="match status" value="22"/>
</dbReference>
<feature type="domain" description="FAS1" evidence="16">
    <location>
        <begin position="1747"/>
        <end position="1888"/>
    </location>
</feature>
<dbReference type="InterPro" id="IPR000538">
    <property type="entry name" value="Link_dom"/>
</dbReference>
<dbReference type="SMART" id="SM00179">
    <property type="entry name" value="EGF_CA"/>
    <property type="match status" value="6"/>
</dbReference>
<evidence type="ECO:0000256" key="10">
    <source>
        <dbReference type="PROSITE-ProRule" id="PRU00076"/>
    </source>
</evidence>
<keyword evidence="2 10" id="KW-0245">EGF-like domain</keyword>
<feature type="domain" description="EGF-like" evidence="15">
    <location>
        <begin position="1359"/>
        <end position="1391"/>
    </location>
</feature>
<evidence type="ECO:0000256" key="2">
    <source>
        <dbReference type="ARBA" id="ARBA00022536"/>
    </source>
</evidence>
<dbReference type="SMART" id="SM00445">
    <property type="entry name" value="LINK"/>
    <property type="match status" value="1"/>
</dbReference>
<feature type="disulfide bond" evidence="10">
    <location>
        <begin position="1381"/>
        <end position="1390"/>
    </location>
</feature>
<dbReference type="Pfam" id="PF12947">
    <property type="entry name" value="EGF_3"/>
    <property type="match status" value="10"/>
</dbReference>
<keyword evidence="6 10" id="KW-1015">Disulfide bond</keyword>
<feature type="domain" description="EGF-like" evidence="15">
    <location>
        <begin position="1968"/>
        <end position="2006"/>
    </location>
</feature>
<evidence type="ECO:0000313" key="19">
    <source>
        <dbReference type="RefSeq" id="XP_026640427.1"/>
    </source>
</evidence>
<feature type="disulfide bond" evidence="10">
    <location>
        <begin position="1996"/>
        <end position="2005"/>
    </location>
</feature>